<organism evidence="3 4">
    <name type="scientific">Halogeometricum borinquense</name>
    <dbReference type="NCBI Taxonomy" id="60847"/>
    <lineage>
        <taxon>Archaea</taxon>
        <taxon>Methanobacteriati</taxon>
        <taxon>Methanobacteriota</taxon>
        <taxon>Stenosarchaea group</taxon>
        <taxon>Halobacteria</taxon>
        <taxon>Halobacteriales</taxon>
        <taxon>Haloferacaceae</taxon>
        <taxon>Halogeometricum</taxon>
    </lineage>
</organism>
<proteinExistence type="predicted"/>
<comment type="caution">
    <text evidence="3">The sequence shown here is derived from an EMBL/GenBank/DDBJ whole genome shotgun (WGS) entry which is preliminary data.</text>
</comment>
<evidence type="ECO:0000256" key="1">
    <source>
        <dbReference type="SAM" id="MobiDB-lite"/>
    </source>
</evidence>
<dbReference type="AlphaFoldDB" id="A0A482TBG2"/>
<accession>A0A482TBG2</accession>
<feature type="transmembrane region" description="Helical" evidence="2">
    <location>
        <begin position="289"/>
        <end position="307"/>
    </location>
</feature>
<gene>
    <name evidence="3" type="ORF">ELS19_06140</name>
</gene>
<evidence type="ECO:0000256" key="2">
    <source>
        <dbReference type="SAM" id="Phobius"/>
    </source>
</evidence>
<keyword evidence="2" id="KW-0812">Transmembrane</keyword>
<dbReference type="Proteomes" id="UP000294028">
    <property type="component" value="Unassembled WGS sequence"/>
</dbReference>
<evidence type="ECO:0000313" key="4">
    <source>
        <dbReference type="Proteomes" id="UP000294028"/>
    </source>
</evidence>
<dbReference type="RefSeq" id="WP_129783993.1">
    <property type="nucleotide sequence ID" value="NZ_RZHH01000002.1"/>
</dbReference>
<keyword evidence="2" id="KW-1133">Transmembrane helix</keyword>
<name>A0A482TBG2_9EURY</name>
<feature type="compositionally biased region" description="Acidic residues" evidence="1">
    <location>
        <begin position="1"/>
        <end position="12"/>
    </location>
</feature>
<reference evidence="3 4" key="1">
    <citation type="submission" date="2018-12" db="EMBL/GenBank/DDBJ databases">
        <title>Genome analysis provides insights into bioremediation potentialities of Halogeometricum borinquense strain N11.</title>
        <authorList>
            <person name="Najjari A."/>
            <person name="Youssef N."/>
            <person name="Fhoula I."/>
            <person name="Ben Dhia O."/>
            <person name="Mahjoubi M."/>
            <person name="Ouzari H.I."/>
            <person name="Cherif A."/>
        </authorList>
    </citation>
    <scope>NUCLEOTIDE SEQUENCE [LARGE SCALE GENOMIC DNA]</scope>
    <source>
        <strain evidence="3 4">N11</strain>
    </source>
</reference>
<sequence>MTPDPLDDSLIDDDIKAETGSDGESSDSNPEGEDAKTTGPAARAGQATRDLVSNIGRRIETFLVNFSGPNPGGLTAKFWSGMLRASLKGMRKSTNADAINWTYLGNGRVKPLPIANTSRDGGENLWKSKDGNHQWIPSASGNEIALGPGGVPVTFSSTDANVLNDELTARMDQALALGDDWPLVHQGTVNAFFVEEDASNPKQAVADGGATRQLTNISFDQIPERLPEVEAALDDHLIDLSRTDHRVMSWDGYVGSQIERMPSEEHENAEFRGRMAEKDQDYGKMAMKLLLIAGAIVVLSLAAVFVVPKLLGGGGGGGGGGGLFGGMTLMIKPAVGGLLGV</sequence>
<dbReference type="EMBL" id="RZHH01000002">
    <property type="protein sequence ID" value="RYJ13576.1"/>
    <property type="molecule type" value="Genomic_DNA"/>
</dbReference>
<keyword evidence="2" id="KW-0472">Membrane</keyword>
<evidence type="ECO:0000313" key="3">
    <source>
        <dbReference type="EMBL" id="RYJ13576.1"/>
    </source>
</evidence>
<protein>
    <submittedName>
        <fullName evidence="3">Uncharacterized protein</fullName>
    </submittedName>
</protein>
<feature type="region of interest" description="Disordered" evidence="1">
    <location>
        <begin position="1"/>
        <end position="48"/>
    </location>
</feature>